<organism evidence="2 3">
    <name type="scientific">Hibiscus sabdariffa</name>
    <name type="common">roselle</name>
    <dbReference type="NCBI Taxonomy" id="183260"/>
    <lineage>
        <taxon>Eukaryota</taxon>
        <taxon>Viridiplantae</taxon>
        <taxon>Streptophyta</taxon>
        <taxon>Embryophyta</taxon>
        <taxon>Tracheophyta</taxon>
        <taxon>Spermatophyta</taxon>
        <taxon>Magnoliopsida</taxon>
        <taxon>eudicotyledons</taxon>
        <taxon>Gunneridae</taxon>
        <taxon>Pentapetalae</taxon>
        <taxon>rosids</taxon>
        <taxon>malvids</taxon>
        <taxon>Malvales</taxon>
        <taxon>Malvaceae</taxon>
        <taxon>Malvoideae</taxon>
        <taxon>Hibiscus</taxon>
    </lineage>
</organism>
<feature type="region of interest" description="Disordered" evidence="1">
    <location>
        <begin position="57"/>
        <end position="91"/>
    </location>
</feature>
<feature type="region of interest" description="Disordered" evidence="1">
    <location>
        <begin position="1"/>
        <end position="41"/>
    </location>
</feature>
<evidence type="ECO:0000313" key="3">
    <source>
        <dbReference type="Proteomes" id="UP001396334"/>
    </source>
</evidence>
<gene>
    <name evidence="2" type="ORF">V6N11_072446</name>
</gene>
<evidence type="ECO:0000256" key="1">
    <source>
        <dbReference type="SAM" id="MobiDB-lite"/>
    </source>
</evidence>
<proteinExistence type="predicted"/>
<dbReference type="EMBL" id="JBBPBN010000003">
    <property type="protein sequence ID" value="KAK9044129.1"/>
    <property type="molecule type" value="Genomic_DNA"/>
</dbReference>
<comment type="caution">
    <text evidence="2">The sequence shown here is derived from an EMBL/GenBank/DDBJ whole genome shotgun (WGS) entry which is preliminary data.</text>
</comment>
<accession>A0ABR2U3C5</accession>
<keyword evidence="3" id="KW-1185">Reference proteome</keyword>
<evidence type="ECO:0000313" key="2">
    <source>
        <dbReference type="EMBL" id="KAK9044129.1"/>
    </source>
</evidence>
<reference evidence="2 3" key="1">
    <citation type="journal article" date="2024" name="G3 (Bethesda)">
        <title>Genome assembly of Hibiscus sabdariffa L. provides insights into metabolisms of medicinal natural products.</title>
        <authorList>
            <person name="Kim T."/>
        </authorList>
    </citation>
    <scope>NUCLEOTIDE SEQUENCE [LARGE SCALE GENOMIC DNA]</scope>
    <source>
        <strain evidence="2">TK-2024</strain>
        <tissue evidence="2">Old leaves</tissue>
    </source>
</reference>
<sequence length="91" mass="9496">MRELKLNGFILQGKHSNSSSSGKGGFTAVREDTSEGGGGGVCPLPICIQVSDLIFMPPMKPTGGDSPQDDGNDVTLPSSPREIPVERGCVH</sequence>
<dbReference type="Proteomes" id="UP001396334">
    <property type="component" value="Unassembled WGS sequence"/>
</dbReference>
<name>A0ABR2U3C5_9ROSI</name>
<protein>
    <submittedName>
        <fullName evidence="2">Uncharacterized protein</fullName>
    </submittedName>
</protein>